<dbReference type="PANTHER" id="PTHR47997">
    <property type="entry name" value="MYB DOMAIN PROTEIN 55"/>
    <property type="match status" value="1"/>
</dbReference>
<dbReference type="eggNOG" id="KOG0048">
    <property type="taxonomic scope" value="Eukaryota"/>
</dbReference>
<dbReference type="PROSITE" id="PS50090">
    <property type="entry name" value="MYB_LIKE"/>
    <property type="match status" value="2"/>
</dbReference>
<dbReference type="SUPFAM" id="SSF46689">
    <property type="entry name" value="Homeodomain-like"/>
    <property type="match status" value="1"/>
</dbReference>
<dbReference type="RefSeq" id="XP_009039476.1">
    <property type="nucleotide sequence ID" value="XM_009041228.1"/>
</dbReference>
<keyword evidence="2" id="KW-0677">Repeat</keyword>
<proteinExistence type="predicted"/>
<dbReference type="KEGG" id="aaf:AURANDRAFT_8686"/>
<evidence type="ECO:0000313" key="9">
    <source>
        <dbReference type="EMBL" id="EGB05936.1"/>
    </source>
</evidence>
<feature type="non-terminal residue" evidence="9">
    <location>
        <position position="1"/>
    </location>
</feature>
<evidence type="ECO:0000313" key="10">
    <source>
        <dbReference type="Proteomes" id="UP000002729"/>
    </source>
</evidence>
<name>F0YG60_AURAN</name>
<keyword evidence="10" id="KW-1185">Reference proteome</keyword>
<feature type="domain" description="HTH myb-type" evidence="8">
    <location>
        <begin position="1"/>
        <end position="53"/>
    </location>
</feature>
<evidence type="ECO:0000256" key="2">
    <source>
        <dbReference type="ARBA" id="ARBA00022737"/>
    </source>
</evidence>
<dbReference type="InterPro" id="IPR001005">
    <property type="entry name" value="SANT/Myb"/>
</dbReference>
<dbReference type="InterPro" id="IPR017930">
    <property type="entry name" value="Myb_dom"/>
</dbReference>
<dbReference type="EMBL" id="GL833138">
    <property type="protein sequence ID" value="EGB05936.1"/>
    <property type="molecule type" value="Genomic_DNA"/>
</dbReference>
<dbReference type="GeneID" id="20229280"/>
<evidence type="ECO:0000259" key="8">
    <source>
        <dbReference type="PROSITE" id="PS51294"/>
    </source>
</evidence>
<feature type="domain" description="Myb-like" evidence="7">
    <location>
        <begin position="54"/>
        <end position="100"/>
    </location>
</feature>
<dbReference type="GO" id="GO:0003677">
    <property type="term" value="F:DNA binding"/>
    <property type="evidence" value="ECO:0007669"/>
    <property type="project" value="UniProtKB-KW"/>
</dbReference>
<sequence>VWSREEDDKIKRIVEAQGGTQRWANVATEFNAGLSEDDARTGKQIRTRWIEYLDPAISRVAWTDAEREIIRDAQMRLGNKWSQIAKLLPGRTDNQVKNLW</sequence>
<protein>
    <submittedName>
        <fullName evidence="9">Uncharacterized protein</fullName>
    </submittedName>
</protein>
<feature type="domain" description="Myb-like" evidence="7">
    <location>
        <begin position="1"/>
        <end position="53"/>
    </location>
</feature>
<dbReference type="Gene3D" id="1.10.10.60">
    <property type="entry name" value="Homeodomain-like"/>
    <property type="match status" value="2"/>
</dbReference>
<dbReference type="OrthoDB" id="2143914at2759"/>
<gene>
    <name evidence="9" type="ORF">AURANDRAFT_8686</name>
</gene>
<organism evidence="10">
    <name type="scientific">Aureococcus anophagefferens</name>
    <name type="common">Harmful bloom alga</name>
    <dbReference type="NCBI Taxonomy" id="44056"/>
    <lineage>
        <taxon>Eukaryota</taxon>
        <taxon>Sar</taxon>
        <taxon>Stramenopiles</taxon>
        <taxon>Ochrophyta</taxon>
        <taxon>Pelagophyceae</taxon>
        <taxon>Pelagomonadales</taxon>
        <taxon>Pelagomonadaceae</taxon>
        <taxon>Aureococcus</taxon>
    </lineage>
</organism>
<dbReference type="Proteomes" id="UP000002729">
    <property type="component" value="Unassembled WGS sequence"/>
</dbReference>
<evidence type="ECO:0000256" key="3">
    <source>
        <dbReference type="ARBA" id="ARBA00023015"/>
    </source>
</evidence>
<dbReference type="CDD" id="cd00167">
    <property type="entry name" value="SANT"/>
    <property type="match status" value="2"/>
</dbReference>
<evidence type="ECO:0000259" key="7">
    <source>
        <dbReference type="PROSITE" id="PS50090"/>
    </source>
</evidence>
<evidence type="ECO:0000256" key="1">
    <source>
        <dbReference type="ARBA" id="ARBA00004123"/>
    </source>
</evidence>
<dbReference type="InterPro" id="IPR009057">
    <property type="entry name" value="Homeodomain-like_sf"/>
</dbReference>
<dbReference type="Pfam" id="PF13921">
    <property type="entry name" value="Myb_DNA-bind_6"/>
    <property type="match status" value="1"/>
</dbReference>
<evidence type="ECO:0000256" key="5">
    <source>
        <dbReference type="ARBA" id="ARBA00023163"/>
    </source>
</evidence>
<dbReference type="GO" id="GO:0005634">
    <property type="term" value="C:nucleus"/>
    <property type="evidence" value="ECO:0007669"/>
    <property type="project" value="UniProtKB-SubCell"/>
</dbReference>
<evidence type="ECO:0000256" key="6">
    <source>
        <dbReference type="ARBA" id="ARBA00023242"/>
    </source>
</evidence>
<keyword evidence="3" id="KW-0805">Transcription regulation</keyword>
<reference evidence="9 10" key="1">
    <citation type="journal article" date="2011" name="Proc. Natl. Acad. Sci. U.S.A.">
        <title>Niche of harmful alga Aureococcus anophagefferens revealed through ecogenomics.</title>
        <authorList>
            <person name="Gobler C.J."/>
            <person name="Berry D.L."/>
            <person name="Dyhrman S.T."/>
            <person name="Wilhelm S.W."/>
            <person name="Salamov A."/>
            <person name="Lobanov A.V."/>
            <person name="Zhang Y."/>
            <person name="Collier J.L."/>
            <person name="Wurch L.L."/>
            <person name="Kustka A.B."/>
            <person name="Dill B.D."/>
            <person name="Shah M."/>
            <person name="VerBerkmoes N.C."/>
            <person name="Kuo A."/>
            <person name="Terry A."/>
            <person name="Pangilinan J."/>
            <person name="Lindquist E.A."/>
            <person name="Lucas S."/>
            <person name="Paulsen I.T."/>
            <person name="Hattenrath-Lehmann T.K."/>
            <person name="Talmage S.C."/>
            <person name="Walker E.A."/>
            <person name="Koch F."/>
            <person name="Burson A.M."/>
            <person name="Marcoval M.A."/>
            <person name="Tang Y.Z."/>
            <person name="Lecleir G.R."/>
            <person name="Coyne K.J."/>
            <person name="Berg G.M."/>
            <person name="Bertrand E.M."/>
            <person name="Saito M.A."/>
            <person name="Gladyshev V.N."/>
            <person name="Grigoriev I.V."/>
        </authorList>
    </citation>
    <scope>NUCLEOTIDE SEQUENCE [LARGE SCALE GENOMIC DNA]</scope>
    <source>
        <strain evidence="10">CCMP 1984</strain>
    </source>
</reference>
<dbReference type="PANTHER" id="PTHR47997:SF75">
    <property type="entry name" value="MYB DOMAIN PROTEIN 55"/>
    <property type="match status" value="1"/>
</dbReference>
<dbReference type="InterPro" id="IPR051953">
    <property type="entry name" value="Plant_SW-associated_TFs"/>
</dbReference>
<dbReference type="InParanoid" id="F0YG60"/>
<keyword evidence="4" id="KW-0238">DNA-binding</keyword>
<dbReference type="AlphaFoldDB" id="F0YG60"/>
<keyword evidence="5" id="KW-0804">Transcription</keyword>
<dbReference type="SMART" id="SM00717">
    <property type="entry name" value="SANT"/>
    <property type="match status" value="2"/>
</dbReference>
<accession>F0YG60</accession>
<feature type="domain" description="HTH myb-type" evidence="8">
    <location>
        <begin position="54"/>
        <end position="100"/>
    </location>
</feature>
<evidence type="ECO:0000256" key="4">
    <source>
        <dbReference type="ARBA" id="ARBA00023125"/>
    </source>
</evidence>
<feature type="non-terminal residue" evidence="9">
    <location>
        <position position="100"/>
    </location>
</feature>
<comment type="subcellular location">
    <subcellularLocation>
        <location evidence="1">Nucleus</location>
    </subcellularLocation>
</comment>
<keyword evidence="6" id="KW-0539">Nucleus</keyword>
<dbReference type="PROSITE" id="PS51294">
    <property type="entry name" value="HTH_MYB"/>
    <property type="match status" value="2"/>
</dbReference>